<keyword evidence="9" id="KW-1185">Reference proteome</keyword>
<comment type="caution">
    <text evidence="8">The sequence shown here is derived from an EMBL/GenBank/DDBJ whole genome shotgun (WGS) entry which is preliminary data.</text>
</comment>
<dbReference type="GO" id="GO:0016020">
    <property type="term" value="C:membrane"/>
    <property type="evidence" value="ECO:0007669"/>
    <property type="project" value="InterPro"/>
</dbReference>
<dbReference type="GO" id="GO:0015276">
    <property type="term" value="F:ligand-gated monoatomic ion channel activity"/>
    <property type="evidence" value="ECO:0007669"/>
    <property type="project" value="InterPro"/>
</dbReference>
<dbReference type="eggNOG" id="COG0834">
    <property type="taxonomic scope" value="Bacteria"/>
</dbReference>
<dbReference type="PANTHER" id="PTHR35936:SF19">
    <property type="entry name" value="AMINO-ACID-BINDING PROTEIN YXEM-RELATED"/>
    <property type="match status" value="1"/>
</dbReference>
<proteinExistence type="inferred from homology"/>
<accession>K6PRH7</accession>
<dbReference type="GO" id="GO:0030313">
    <property type="term" value="C:cell envelope"/>
    <property type="evidence" value="ECO:0007669"/>
    <property type="project" value="UniProtKB-SubCell"/>
</dbReference>
<sequence length="293" mass="31248">MAIFGRRGRMARLWAALALVAALVIVAGCGGSGQPAAGDSGSSSGTSSGTGTGAGSESGEKSLLDEIKERGYMTFATDGAYPPMEFPDPENPSELIGFDIDLGKAIAEKLGVEHRAVVVDWDGILAGLESGRYDVVMSSMNITEERQKSADFVQYFEMGQMIVVAKGNPKGIHSLDDLKGKVIAVQIGTTNEEIARGIEGATVKTFQTFPDALKEVHVGRADATILDEPVARYYANIEGDKYEFVGEPFERAPVGIAVAKGNEDLVQAIQKALDELKQDGTYDQIYAKWFGGQ</sequence>
<feature type="region of interest" description="Disordered" evidence="5">
    <location>
        <begin position="35"/>
        <end position="60"/>
    </location>
</feature>
<dbReference type="CDD" id="cd13624">
    <property type="entry name" value="PBP2_Arg_Lys_His"/>
    <property type="match status" value="1"/>
</dbReference>
<dbReference type="PROSITE" id="PS51257">
    <property type="entry name" value="PROKAR_LIPOPROTEIN"/>
    <property type="match status" value="1"/>
</dbReference>
<name>K6PRH7_9FIRM</name>
<evidence type="ECO:0000256" key="4">
    <source>
        <dbReference type="RuleBase" id="RU003744"/>
    </source>
</evidence>
<feature type="compositionally biased region" description="Low complexity" evidence="5">
    <location>
        <begin position="35"/>
        <end position="47"/>
    </location>
</feature>
<dbReference type="SUPFAM" id="SSF53850">
    <property type="entry name" value="Periplasmic binding protein-like II"/>
    <property type="match status" value="1"/>
</dbReference>
<reference evidence="8" key="1">
    <citation type="submission" date="2010-10" db="EMBL/GenBank/DDBJ databases">
        <authorList>
            <consortium name="US DOE Joint Genome Institute (JGI-PGF)"/>
            <person name="Lucas S."/>
            <person name="Copeland A."/>
            <person name="Lapidus A."/>
            <person name="Bruce D."/>
            <person name="Goodwin L."/>
            <person name="Pitluck S."/>
            <person name="Kyrpides N."/>
            <person name="Mavromatis K."/>
            <person name="Detter J.C."/>
            <person name="Han C."/>
            <person name="Land M."/>
            <person name="Hauser L."/>
            <person name="Markowitz V."/>
            <person name="Cheng J.-F."/>
            <person name="Hugenholtz P."/>
            <person name="Woyke T."/>
            <person name="Wu D."/>
            <person name="Pukall R."/>
            <person name="Wahrenburg C."/>
            <person name="Brambilla E."/>
            <person name="Klenk H.-P."/>
            <person name="Eisen J.A."/>
        </authorList>
    </citation>
    <scope>NUCLEOTIDE SEQUENCE [LARGE SCALE GENOMIC DNA]</scope>
    <source>
        <strain evidence="8">DSM 13965</strain>
    </source>
</reference>
<evidence type="ECO:0000256" key="1">
    <source>
        <dbReference type="ARBA" id="ARBA00004196"/>
    </source>
</evidence>
<evidence type="ECO:0000256" key="3">
    <source>
        <dbReference type="ARBA" id="ARBA00022729"/>
    </source>
</evidence>
<comment type="subcellular location">
    <subcellularLocation>
        <location evidence="1">Cell envelope</location>
    </subcellularLocation>
</comment>
<comment type="similarity">
    <text evidence="2 4">Belongs to the bacterial solute-binding protein 3 family.</text>
</comment>
<gene>
    <name evidence="8" type="ORF">ThesuDRAFT_01279</name>
</gene>
<evidence type="ECO:0000256" key="2">
    <source>
        <dbReference type="ARBA" id="ARBA00010333"/>
    </source>
</evidence>
<dbReference type="SMART" id="SM00079">
    <property type="entry name" value="PBPe"/>
    <property type="match status" value="1"/>
</dbReference>
<dbReference type="AlphaFoldDB" id="K6PRH7"/>
<dbReference type="Pfam" id="PF00497">
    <property type="entry name" value="SBP_bac_3"/>
    <property type="match status" value="1"/>
</dbReference>
<dbReference type="Proteomes" id="UP000005710">
    <property type="component" value="Unassembled WGS sequence"/>
</dbReference>
<feature type="domain" description="Ionotropic glutamate receptor C-terminal" evidence="7">
    <location>
        <begin position="73"/>
        <end position="292"/>
    </location>
</feature>
<evidence type="ECO:0000259" key="6">
    <source>
        <dbReference type="SMART" id="SM00062"/>
    </source>
</evidence>
<keyword evidence="3" id="KW-0732">Signal</keyword>
<evidence type="ECO:0000313" key="8">
    <source>
        <dbReference type="EMBL" id="EKP95527.1"/>
    </source>
</evidence>
<dbReference type="PROSITE" id="PS01039">
    <property type="entry name" value="SBP_BACTERIAL_3"/>
    <property type="match status" value="1"/>
</dbReference>
<dbReference type="EMBL" id="AENY02000002">
    <property type="protein sequence ID" value="EKP95527.1"/>
    <property type="molecule type" value="Genomic_DNA"/>
</dbReference>
<protein>
    <submittedName>
        <fullName evidence="8">Amino acid ABC transporter substrate-binding protein, PAAT family</fullName>
    </submittedName>
</protein>
<evidence type="ECO:0000256" key="5">
    <source>
        <dbReference type="SAM" id="MobiDB-lite"/>
    </source>
</evidence>
<reference evidence="8" key="2">
    <citation type="submission" date="2012-10" db="EMBL/GenBank/DDBJ databases">
        <title>Improved high-quality draft of Thermaerobacter subterraneus C21, DSM 13965.</title>
        <authorList>
            <consortium name="DOE Joint Genome Institute"/>
            <person name="Eisen J."/>
            <person name="Huntemann M."/>
            <person name="Wei C.-L."/>
            <person name="Han J."/>
            <person name="Detter J.C."/>
            <person name="Han C."/>
            <person name="Tapia R."/>
            <person name="Chen A."/>
            <person name="Kyrpides N."/>
            <person name="Mavromatis K."/>
            <person name="Markowitz V."/>
            <person name="Szeto E."/>
            <person name="Ivanova N."/>
            <person name="Mikhailova N."/>
            <person name="Ovchinnikova G."/>
            <person name="Pagani I."/>
            <person name="Pati A."/>
            <person name="Goodwin L."/>
            <person name="Nordberg H.P."/>
            <person name="Cantor M.N."/>
            <person name="Hua S.X."/>
            <person name="Woyke T."/>
            <person name="Eisen J."/>
            <person name="Klenk H.-P."/>
        </authorList>
    </citation>
    <scope>NUCLEOTIDE SEQUENCE [LARGE SCALE GENOMIC DNA]</scope>
    <source>
        <strain evidence="8">DSM 13965</strain>
    </source>
</reference>
<feature type="domain" description="Solute-binding protein family 3/N-terminal" evidence="6">
    <location>
        <begin position="72"/>
        <end position="293"/>
    </location>
</feature>
<organism evidence="8 9">
    <name type="scientific">Thermaerobacter subterraneus DSM 13965</name>
    <dbReference type="NCBI Taxonomy" id="867903"/>
    <lineage>
        <taxon>Bacteria</taxon>
        <taxon>Bacillati</taxon>
        <taxon>Bacillota</taxon>
        <taxon>Clostridia</taxon>
        <taxon>Eubacteriales</taxon>
        <taxon>Clostridiales Family XVII. Incertae Sedis</taxon>
        <taxon>Thermaerobacter</taxon>
    </lineage>
</organism>
<dbReference type="InterPro" id="IPR018313">
    <property type="entry name" value="SBP_3_CS"/>
</dbReference>
<dbReference type="SMART" id="SM00062">
    <property type="entry name" value="PBPb"/>
    <property type="match status" value="1"/>
</dbReference>
<evidence type="ECO:0000313" key="9">
    <source>
        <dbReference type="Proteomes" id="UP000005710"/>
    </source>
</evidence>
<dbReference type="PANTHER" id="PTHR35936">
    <property type="entry name" value="MEMBRANE-BOUND LYTIC MUREIN TRANSGLYCOSYLASE F"/>
    <property type="match status" value="1"/>
</dbReference>
<dbReference type="InterPro" id="IPR001320">
    <property type="entry name" value="Iontro_rcpt_C"/>
</dbReference>
<dbReference type="InterPro" id="IPR001638">
    <property type="entry name" value="Solute-binding_3/MltF_N"/>
</dbReference>
<dbReference type="OrthoDB" id="9775197at2"/>
<dbReference type="Gene3D" id="3.40.190.10">
    <property type="entry name" value="Periplasmic binding protein-like II"/>
    <property type="match status" value="2"/>
</dbReference>
<evidence type="ECO:0000259" key="7">
    <source>
        <dbReference type="SMART" id="SM00079"/>
    </source>
</evidence>
<dbReference type="HOGENOM" id="CLU_019602_18_1_9"/>
<dbReference type="STRING" id="867903.ThesuDRAFT_01279"/>